<feature type="region of interest" description="Disordered" evidence="1">
    <location>
        <begin position="1"/>
        <end position="20"/>
    </location>
</feature>
<evidence type="ECO:0000313" key="5">
    <source>
        <dbReference type="WBParaSite" id="GPUH_0001492301-mRNA-1"/>
    </source>
</evidence>
<gene>
    <name evidence="2" type="ORF">GPUH_LOCUS14904</name>
    <name evidence="3" type="ORF">GPUH_LOCUS26341</name>
</gene>
<feature type="compositionally biased region" description="Polar residues" evidence="1">
    <location>
        <begin position="35"/>
        <end position="46"/>
    </location>
</feature>
<feature type="compositionally biased region" description="Basic and acidic residues" evidence="1">
    <location>
        <begin position="47"/>
        <end position="59"/>
    </location>
</feature>
<sequence length="72" mass="7984">MLRKDMLFVRSGGAHMTRRSAAFAAEEAKLERSRFSSPRATPANSEDSAREKPSRETSETPKTSRTKAAARD</sequence>
<feature type="region of interest" description="Disordered" evidence="1">
    <location>
        <begin position="28"/>
        <end position="72"/>
    </location>
</feature>
<organism evidence="5">
    <name type="scientific">Gongylonema pulchrum</name>
    <dbReference type="NCBI Taxonomy" id="637853"/>
    <lineage>
        <taxon>Eukaryota</taxon>
        <taxon>Metazoa</taxon>
        <taxon>Ecdysozoa</taxon>
        <taxon>Nematoda</taxon>
        <taxon>Chromadorea</taxon>
        <taxon>Rhabditida</taxon>
        <taxon>Spirurina</taxon>
        <taxon>Spiruromorpha</taxon>
        <taxon>Spiruroidea</taxon>
        <taxon>Gongylonematidae</taxon>
        <taxon>Gongylonema</taxon>
    </lineage>
</organism>
<accession>A0A183E1R2</accession>
<evidence type="ECO:0000313" key="6">
    <source>
        <dbReference type="WBParaSite" id="GPUH_0002637101-mRNA-1"/>
    </source>
</evidence>
<protein>
    <submittedName>
        <fullName evidence="2 5">Uncharacterized protein</fullName>
    </submittedName>
</protein>
<keyword evidence="4" id="KW-1185">Reference proteome</keyword>
<proteinExistence type="predicted"/>
<dbReference type="EMBL" id="UYRT01081786">
    <property type="protein sequence ID" value="VDN24983.1"/>
    <property type="molecule type" value="Genomic_DNA"/>
</dbReference>
<evidence type="ECO:0000256" key="1">
    <source>
        <dbReference type="SAM" id="MobiDB-lite"/>
    </source>
</evidence>
<dbReference type="WBParaSite" id="GPUH_0001492301-mRNA-1">
    <property type="protein sequence ID" value="GPUH_0001492301-mRNA-1"/>
    <property type="gene ID" value="GPUH_0001492301"/>
</dbReference>
<reference evidence="5 6" key="1">
    <citation type="submission" date="2016-06" db="UniProtKB">
        <authorList>
            <consortium name="WormBaseParasite"/>
        </authorList>
    </citation>
    <scope>IDENTIFICATION</scope>
</reference>
<evidence type="ECO:0000313" key="2">
    <source>
        <dbReference type="EMBL" id="VDN24983.1"/>
    </source>
</evidence>
<dbReference type="WBParaSite" id="GPUH_0002637101-mRNA-1">
    <property type="protein sequence ID" value="GPUH_0002637101-mRNA-1"/>
    <property type="gene ID" value="GPUH_0002637101"/>
</dbReference>
<dbReference type="Proteomes" id="UP000271098">
    <property type="component" value="Unassembled WGS sequence"/>
</dbReference>
<dbReference type="AlphaFoldDB" id="A0A183E1R2"/>
<evidence type="ECO:0000313" key="3">
    <source>
        <dbReference type="EMBL" id="VDN45415.1"/>
    </source>
</evidence>
<dbReference type="EMBL" id="UYRT01110106">
    <property type="protein sequence ID" value="VDN45415.1"/>
    <property type="molecule type" value="Genomic_DNA"/>
</dbReference>
<name>A0A183E1R2_9BILA</name>
<evidence type="ECO:0000313" key="4">
    <source>
        <dbReference type="Proteomes" id="UP000271098"/>
    </source>
</evidence>
<reference evidence="2 4" key="2">
    <citation type="submission" date="2018-11" db="EMBL/GenBank/DDBJ databases">
        <authorList>
            <consortium name="Pathogen Informatics"/>
        </authorList>
    </citation>
    <scope>NUCLEOTIDE SEQUENCE [LARGE SCALE GENOMIC DNA]</scope>
</reference>